<protein>
    <recommendedName>
        <fullName evidence="9">Phosphatidylcholine transfer protein</fullName>
    </recommendedName>
    <alternativeName>
        <fullName evidence="11">START domain-containing protein 2</fullName>
    </alternativeName>
    <alternativeName>
        <fullName evidence="10">StAR-related lipid transfer protein 2</fullName>
    </alternativeName>
</protein>
<comment type="caution">
    <text evidence="14">The sequence shown here is derived from an EMBL/GenBank/DDBJ whole genome shotgun (WGS) entry which is preliminary data.</text>
</comment>
<evidence type="ECO:0000256" key="1">
    <source>
        <dbReference type="ARBA" id="ARBA00004496"/>
    </source>
</evidence>
<evidence type="ECO:0000256" key="3">
    <source>
        <dbReference type="ARBA" id="ARBA00022490"/>
    </source>
</evidence>
<feature type="compositionally biased region" description="Basic and acidic residues" evidence="12">
    <location>
        <begin position="286"/>
        <end position="301"/>
    </location>
</feature>
<dbReference type="OrthoDB" id="1295045at2759"/>
<reference evidence="14" key="2">
    <citation type="submission" date="2021-04" db="EMBL/GenBank/DDBJ databases">
        <title>Genome-wide patterns of bracovirus chromosomal integration into multiple host tissues during parasitism.</title>
        <authorList>
            <person name="Chebbi M.A.C."/>
        </authorList>
    </citation>
    <scope>NUCLEOTIDE SEQUENCE</scope>
    <source>
        <tissue evidence="14">Whole body</tissue>
    </source>
</reference>
<dbReference type="EMBL" id="JAAOIC020000019">
    <property type="protein sequence ID" value="KAG8041107.1"/>
    <property type="molecule type" value="Genomic_DNA"/>
</dbReference>
<feature type="domain" description="START" evidence="13">
    <location>
        <begin position="1"/>
        <end position="185"/>
    </location>
</feature>
<keyword evidence="15" id="KW-1185">Reference proteome</keyword>
<dbReference type="InterPro" id="IPR051213">
    <property type="entry name" value="START_lipid_transfer"/>
</dbReference>
<evidence type="ECO:0000256" key="9">
    <source>
        <dbReference type="ARBA" id="ARBA00069061"/>
    </source>
</evidence>
<accession>A0A8J5R5W2</accession>
<dbReference type="AlphaFoldDB" id="A0A8J5R5W2"/>
<evidence type="ECO:0000256" key="6">
    <source>
        <dbReference type="ARBA" id="ARBA00023055"/>
    </source>
</evidence>
<evidence type="ECO:0000256" key="8">
    <source>
        <dbReference type="ARBA" id="ARBA00063535"/>
    </source>
</evidence>
<reference evidence="14" key="1">
    <citation type="submission" date="2020-03" db="EMBL/GenBank/DDBJ databases">
        <authorList>
            <person name="Chebbi M.A."/>
            <person name="Drezen J.M."/>
        </authorList>
    </citation>
    <scope>NUCLEOTIDE SEQUENCE</scope>
    <source>
        <tissue evidence="14">Whole body</tissue>
    </source>
</reference>
<evidence type="ECO:0000313" key="14">
    <source>
        <dbReference type="EMBL" id="KAG8041107.1"/>
    </source>
</evidence>
<comment type="subcellular location">
    <subcellularLocation>
        <location evidence="1">Cytoplasm</location>
    </subcellularLocation>
</comment>
<gene>
    <name evidence="14" type="ORF">G9C98_002095</name>
</gene>
<dbReference type="InterPro" id="IPR002913">
    <property type="entry name" value="START_lipid-bd_dom"/>
</dbReference>
<dbReference type="PANTHER" id="PTHR19308">
    <property type="entry name" value="PHOSPHATIDYLCHOLINE TRANSFER PROTEIN"/>
    <property type="match status" value="1"/>
</dbReference>
<evidence type="ECO:0000256" key="11">
    <source>
        <dbReference type="ARBA" id="ARBA00079049"/>
    </source>
</evidence>
<name>A0A8J5R5W2_9HYME</name>
<feature type="region of interest" description="Disordered" evidence="12">
    <location>
        <begin position="264"/>
        <end position="305"/>
    </location>
</feature>
<sequence>MMIWRKEEPNTGGMYAYKVFGTFSDVSAEEFLQVQVDVDYRKVWDPTAKQLEIIDTDPKSLSAKDHRTDIIYWEMIWPRLFSNRDYVYQRRWVLDEEKNIVVIVSRVTDHPDAPNRPDTYRVTSYWSYMVIKPSTNFSEPGIEFGLTYFDDPGVNIPSAVTAWVALSGLPDFLCRMRQAAKDYKNYICIKKQEDLLSASILTDKDEEIIEAEDNNSNDSSKVLVNLDGANFARESNIVNKTYSHESLSNNSTIESSAANNDNIVYFSNNTNNNNNNNSINGNDNGSKSEESATKESDKDLEQNNEQETGYFRYLFLTKLFA</sequence>
<evidence type="ECO:0000256" key="4">
    <source>
        <dbReference type="ARBA" id="ARBA00022553"/>
    </source>
</evidence>
<dbReference type="FunFam" id="3.30.530.20:FF:000017">
    <property type="entry name" value="Phosphatidylcholine transfer protein, putative"/>
    <property type="match status" value="1"/>
</dbReference>
<dbReference type="Proteomes" id="UP000729913">
    <property type="component" value="Unassembled WGS sequence"/>
</dbReference>
<evidence type="ECO:0000313" key="15">
    <source>
        <dbReference type="Proteomes" id="UP000729913"/>
    </source>
</evidence>
<dbReference type="Pfam" id="PF01852">
    <property type="entry name" value="START"/>
    <property type="match status" value="1"/>
</dbReference>
<dbReference type="PANTHER" id="PTHR19308:SF8">
    <property type="entry name" value="STAR-RELATED LIPID TRANSFER PROTEIN 7, MITOCHONDRIAL"/>
    <property type="match status" value="1"/>
</dbReference>
<keyword evidence="6" id="KW-0445">Lipid transport</keyword>
<evidence type="ECO:0000256" key="10">
    <source>
        <dbReference type="ARBA" id="ARBA00077188"/>
    </source>
</evidence>
<dbReference type="PROSITE" id="PS50848">
    <property type="entry name" value="START"/>
    <property type="match status" value="1"/>
</dbReference>
<dbReference type="GO" id="GO:0005829">
    <property type="term" value="C:cytosol"/>
    <property type="evidence" value="ECO:0007669"/>
    <property type="project" value="UniProtKB-ARBA"/>
</dbReference>
<keyword evidence="7" id="KW-0446">Lipid-binding</keyword>
<feature type="compositionally biased region" description="Low complexity" evidence="12">
    <location>
        <begin position="268"/>
        <end position="284"/>
    </location>
</feature>
<keyword evidence="3" id="KW-0963">Cytoplasm</keyword>
<evidence type="ECO:0000256" key="2">
    <source>
        <dbReference type="ARBA" id="ARBA00022448"/>
    </source>
</evidence>
<dbReference type="GO" id="GO:0008289">
    <property type="term" value="F:lipid binding"/>
    <property type="evidence" value="ECO:0007669"/>
    <property type="project" value="UniProtKB-KW"/>
</dbReference>
<keyword evidence="4" id="KW-0597">Phosphoprotein</keyword>
<evidence type="ECO:0000256" key="5">
    <source>
        <dbReference type="ARBA" id="ARBA00022990"/>
    </source>
</evidence>
<evidence type="ECO:0000256" key="7">
    <source>
        <dbReference type="ARBA" id="ARBA00023121"/>
    </source>
</evidence>
<dbReference type="GO" id="GO:0006869">
    <property type="term" value="P:lipid transport"/>
    <property type="evidence" value="ECO:0007669"/>
    <property type="project" value="UniProtKB-KW"/>
</dbReference>
<comment type="subunit">
    <text evidence="8">Interacts with ACOT13/THEM2.</text>
</comment>
<organism evidence="14 15">
    <name type="scientific">Cotesia typhae</name>
    <dbReference type="NCBI Taxonomy" id="2053667"/>
    <lineage>
        <taxon>Eukaryota</taxon>
        <taxon>Metazoa</taxon>
        <taxon>Ecdysozoa</taxon>
        <taxon>Arthropoda</taxon>
        <taxon>Hexapoda</taxon>
        <taxon>Insecta</taxon>
        <taxon>Pterygota</taxon>
        <taxon>Neoptera</taxon>
        <taxon>Endopterygota</taxon>
        <taxon>Hymenoptera</taxon>
        <taxon>Apocrita</taxon>
        <taxon>Ichneumonoidea</taxon>
        <taxon>Braconidae</taxon>
        <taxon>Microgastrinae</taxon>
        <taxon>Cotesia</taxon>
    </lineage>
</organism>
<proteinExistence type="predicted"/>
<evidence type="ECO:0000259" key="13">
    <source>
        <dbReference type="PROSITE" id="PS50848"/>
    </source>
</evidence>
<evidence type="ECO:0000256" key="12">
    <source>
        <dbReference type="SAM" id="MobiDB-lite"/>
    </source>
</evidence>
<keyword evidence="5" id="KW-0007">Acetylation</keyword>
<keyword evidence="2" id="KW-0813">Transport</keyword>